<gene>
    <name evidence="1 2" type="primary">pxpA</name>
    <name evidence="2" type="ORF">GNZ21_05860</name>
</gene>
<dbReference type="RefSeq" id="WP_157322276.1">
    <property type="nucleotide sequence ID" value="NZ_BMFX01000001.1"/>
</dbReference>
<dbReference type="GO" id="GO:0017168">
    <property type="term" value="F:5-oxoprolinase (ATP-hydrolyzing) activity"/>
    <property type="evidence" value="ECO:0007669"/>
    <property type="project" value="UniProtKB-UniRule"/>
</dbReference>
<comment type="caution">
    <text evidence="2">The sequence shown here is derived from an EMBL/GenBank/DDBJ whole genome shotgun (WGS) entry which is preliminary data.</text>
</comment>
<evidence type="ECO:0000256" key="1">
    <source>
        <dbReference type="HAMAP-Rule" id="MF_00691"/>
    </source>
</evidence>
<protein>
    <recommendedName>
        <fullName evidence="1">5-oxoprolinase subunit A</fullName>
        <shortName evidence="1">5-OPase subunit A</shortName>
        <ecNumber evidence="1">3.5.2.9</ecNumber>
    </recommendedName>
    <alternativeName>
        <fullName evidence="1">5-oxoprolinase (ATP-hydrolyzing) subunit A</fullName>
    </alternativeName>
</protein>
<dbReference type="NCBIfam" id="NF003816">
    <property type="entry name" value="PRK05406.1-5"/>
    <property type="match status" value="1"/>
</dbReference>
<dbReference type="AlphaFoldDB" id="A0A7K1UHD6"/>
<keyword evidence="1 2" id="KW-0378">Hydrolase</keyword>
<dbReference type="HAMAP" id="MF_00691">
    <property type="entry name" value="PxpA"/>
    <property type="match status" value="1"/>
</dbReference>
<dbReference type="Pfam" id="PF03746">
    <property type="entry name" value="LamB_YcsF"/>
    <property type="match status" value="1"/>
</dbReference>
<keyword evidence="1" id="KW-0547">Nucleotide-binding</keyword>
<keyword evidence="1" id="KW-0067">ATP-binding</keyword>
<dbReference type="InterPro" id="IPR005501">
    <property type="entry name" value="LamB/YcsF/PxpA-like"/>
</dbReference>
<dbReference type="SUPFAM" id="SSF88713">
    <property type="entry name" value="Glycoside hydrolase/deacetylase"/>
    <property type="match status" value="1"/>
</dbReference>
<accession>A0A7K1UHD6</accession>
<dbReference type="InterPro" id="IPR011330">
    <property type="entry name" value="Glyco_hydro/deAcase_b/a-brl"/>
</dbReference>
<dbReference type="CDD" id="cd10787">
    <property type="entry name" value="LamB_YcsF_like"/>
    <property type="match status" value="1"/>
</dbReference>
<dbReference type="EC" id="3.5.2.9" evidence="1"/>
<dbReference type="GO" id="GO:0005975">
    <property type="term" value="P:carbohydrate metabolic process"/>
    <property type="evidence" value="ECO:0007669"/>
    <property type="project" value="InterPro"/>
</dbReference>
<dbReference type="PANTHER" id="PTHR30292:SF0">
    <property type="entry name" value="5-OXOPROLINASE SUBUNIT A"/>
    <property type="match status" value="1"/>
</dbReference>
<dbReference type="Gene3D" id="3.20.20.370">
    <property type="entry name" value="Glycoside hydrolase/deacetylase"/>
    <property type="match status" value="1"/>
</dbReference>
<dbReference type="PANTHER" id="PTHR30292">
    <property type="entry name" value="UNCHARACTERIZED PROTEIN YBGL-RELATED"/>
    <property type="match status" value="1"/>
</dbReference>
<dbReference type="NCBIfam" id="NF003814">
    <property type="entry name" value="PRK05406.1-3"/>
    <property type="match status" value="1"/>
</dbReference>
<keyword evidence="3" id="KW-1185">Reference proteome</keyword>
<dbReference type="Proteomes" id="UP000460157">
    <property type="component" value="Unassembled WGS sequence"/>
</dbReference>
<proteinExistence type="inferred from homology"/>
<comment type="subunit">
    <text evidence="1">Forms a complex composed of PxpA, PxpB and PxpC.</text>
</comment>
<dbReference type="GO" id="GO:0005524">
    <property type="term" value="F:ATP binding"/>
    <property type="evidence" value="ECO:0007669"/>
    <property type="project" value="UniProtKB-UniRule"/>
</dbReference>
<organism evidence="2 3">
    <name type="scientific">Nesterenkonia alkaliphila</name>
    <dbReference type="NCBI Taxonomy" id="1463631"/>
    <lineage>
        <taxon>Bacteria</taxon>
        <taxon>Bacillati</taxon>
        <taxon>Actinomycetota</taxon>
        <taxon>Actinomycetes</taxon>
        <taxon>Micrococcales</taxon>
        <taxon>Micrococcaceae</taxon>
        <taxon>Nesterenkonia</taxon>
    </lineage>
</organism>
<dbReference type="OrthoDB" id="9773478at2"/>
<sequence length="264" mass="27072">MKGLTVAAQPSIDLNADLGESFGSWQMGQDTAMLSLVSSANIACGFHAGDPVTLRRTTQAAAEASVTVGAHPAYRDLAGFGRRFVDAAAEELTADVLYQLCALDGIAAAAGTGVRYLKPHGALYHACHSHPGHARAVVEALTAFAEATGRALPLLLAPGALAHRLAAERGLPTPQEIFADRAYQPDGTLVSRRAPGAVVTDIPAVAETVQRYAEEGTIIAADGTSLQIQAQSICLHGDTPGAVAIAEAVRGALSGAGVVVESFV</sequence>
<comment type="similarity">
    <text evidence="1">Belongs to the LamB/PxpA family.</text>
</comment>
<comment type="catalytic activity">
    <reaction evidence="1">
        <text>5-oxo-L-proline + ATP + 2 H2O = L-glutamate + ADP + phosphate + H(+)</text>
        <dbReference type="Rhea" id="RHEA:10348"/>
        <dbReference type="ChEBI" id="CHEBI:15377"/>
        <dbReference type="ChEBI" id="CHEBI:15378"/>
        <dbReference type="ChEBI" id="CHEBI:29985"/>
        <dbReference type="ChEBI" id="CHEBI:30616"/>
        <dbReference type="ChEBI" id="CHEBI:43474"/>
        <dbReference type="ChEBI" id="CHEBI:58402"/>
        <dbReference type="ChEBI" id="CHEBI:456216"/>
        <dbReference type="EC" id="3.5.2.9"/>
    </reaction>
</comment>
<reference evidence="2 3" key="1">
    <citation type="submission" date="2019-12" db="EMBL/GenBank/DDBJ databases">
        <title>Nesterenkonia muleiensis sp. nov., a novel actinobacterium isolated from sap of Populus euphratica.</title>
        <authorList>
            <person name="Wang R."/>
        </authorList>
    </citation>
    <scope>NUCLEOTIDE SEQUENCE [LARGE SCALE GENOMIC DNA]</scope>
    <source>
        <strain evidence="2 3">F10</strain>
    </source>
</reference>
<evidence type="ECO:0000313" key="3">
    <source>
        <dbReference type="Proteomes" id="UP000460157"/>
    </source>
</evidence>
<name>A0A7K1UHD6_9MICC</name>
<evidence type="ECO:0000313" key="2">
    <source>
        <dbReference type="EMBL" id="MVT25887.1"/>
    </source>
</evidence>
<dbReference type="EMBL" id="WRPM01000038">
    <property type="protein sequence ID" value="MVT25887.1"/>
    <property type="molecule type" value="Genomic_DNA"/>
</dbReference>
<comment type="function">
    <text evidence="1">Catalyzes the cleavage of 5-oxoproline to form L-glutamate coupled to the hydrolysis of ATP to ADP and inorganic phosphate.</text>
</comment>